<feature type="non-terminal residue" evidence="2">
    <location>
        <position position="235"/>
    </location>
</feature>
<accession>A0A5J9US47</accession>
<comment type="caution">
    <text evidence="2">The sequence shown here is derived from an EMBL/GenBank/DDBJ whole genome shotgun (WGS) entry which is preliminary data.</text>
</comment>
<evidence type="ECO:0000313" key="3">
    <source>
        <dbReference type="Proteomes" id="UP000324897"/>
    </source>
</evidence>
<dbReference type="AlphaFoldDB" id="A0A5J9US47"/>
<name>A0A5J9US47_9POAL</name>
<reference evidence="2 3" key="1">
    <citation type="journal article" date="2019" name="Sci. Rep.">
        <title>A high-quality genome of Eragrostis curvula grass provides insights into Poaceae evolution and supports new strategies to enhance forage quality.</title>
        <authorList>
            <person name="Carballo J."/>
            <person name="Santos B.A.C.M."/>
            <person name="Zappacosta D."/>
            <person name="Garbus I."/>
            <person name="Selva J.P."/>
            <person name="Gallo C.A."/>
            <person name="Diaz A."/>
            <person name="Albertini E."/>
            <person name="Caccamo M."/>
            <person name="Echenique V."/>
        </authorList>
    </citation>
    <scope>NUCLEOTIDE SEQUENCE [LARGE SCALE GENOMIC DNA]</scope>
    <source>
        <strain evidence="3">cv. Victoria</strain>
        <tissue evidence="2">Leaf</tissue>
    </source>
</reference>
<evidence type="ECO:0000256" key="1">
    <source>
        <dbReference type="SAM" id="MobiDB-lite"/>
    </source>
</evidence>
<dbReference type="EMBL" id="RWGY01000013">
    <property type="protein sequence ID" value="TVU25880.1"/>
    <property type="molecule type" value="Genomic_DNA"/>
</dbReference>
<evidence type="ECO:0000313" key="2">
    <source>
        <dbReference type="EMBL" id="TVU25880.1"/>
    </source>
</evidence>
<feature type="compositionally biased region" description="Low complexity" evidence="1">
    <location>
        <begin position="17"/>
        <end position="33"/>
    </location>
</feature>
<dbReference type="Gramene" id="TVU25880">
    <property type="protein sequence ID" value="TVU25880"/>
    <property type="gene ID" value="EJB05_28397"/>
</dbReference>
<proteinExistence type="predicted"/>
<gene>
    <name evidence="2" type="ORF">EJB05_28397</name>
</gene>
<dbReference type="Proteomes" id="UP000324897">
    <property type="component" value="Chromosome 2"/>
</dbReference>
<sequence length="235" mass="25818">MDQRWNAVTGAAVGCRQSPRQRSSPSAHASSSSLTRGNRVPAIGDSAGRPTVTHDLLPAAHSLHHPDRAPLREQYDQIKLFKVNASIFIDMENLLLPSQQVFQHEQKGAVGSGAASDEQGRGSADTNSSNSSRSFDNKVEEQSVVIYSSALNFFDNKGCFENVRNFIDINIIYNDYNGINLSEIMTEQCIAKIGANDSALTVAHHRTEALEDVTALFYDEDMREVYTGNKHGPVH</sequence>
<keyword evidence="3" id="KW-1185">Reference proteome</keyword>
<organism evidence="2 3">
    <name type="scientific">Eragrostis curvula</name>
    <name type="common">weeping love grass</name>
    <dbReference type="NCBI Taxonomy" id="38414"/>
    <lineage>
        <taxon>Eukaryota</taxon>
        <taxon>Viridiplantae</taxon>
        <taxon>Streptophyta</taxon>
        <taxon>Embryophyta</taxon>
        <taxon>Tracheophyta</taxon>
        <taxon>Spermatophyta</taxon>
        <taxon>Magnoliopsida</taxon>
        <taxon>Liliopsida</taxon>
        <taxon>Poales</taxon>
        <taxon>Poaceae</taxon>
        <taxon>PACMAD clade</taxon>
        <taxon>Chloridoideae</taxon>
        <taxon>Eragrostideae</taxon>
        <taxon>Eragrostidinae</taxon>
        <taxon>Eragrostis</taxon>
    </lineage>
</organism>
<feature type="region of interest" description="Disordered" evidence="1">
    <location>
        <begin position="1"/>
        <end position="53"/>
    </location>
</feature>
<protein>
    <submittedName>
        <fullName evidence="2">Uncharacterized protein</fullName>
    </submittedName>
</protein>
<feature type="region of interest" description="Disordered" evidence="1">
    <location>
        <begin position="106"/>
        <end position="135"/>
    </location>
</feature>
<dbReference type="PROSITE" id="PS51257">
    <property type="entry name" value="PROKAR_LIPOPROTEIN"/>
    <property type="match status" value="1"/>
</dbReference>